<dbReference type="Gene3D" id="3.40.630.30">
    <property type="match status" value="1"/>
</dbReference>
<dbReference type="EC" id="2.3.1.-" evidence="2"/>
<feature type="domain" description="N-acetyltransferase" evidence="1">
    <location>
        <begin position="126"/>
        <end position="269"/>
    </location>
</feature>
<dbReference type="Pfam" id="PF08445">
    <property type="entry name" value="FR47"/>
    <property type="match status" value="1"/>
</dbReference>
<evidence type="ECO:0000259" key="1">
    <source>
        <dbReference type="PROSITE" id="PS51186"/>
    </source>
</evidence>
<dbReference type="GO" id="GO:0016746">
    <property type="term" value="F:acyltransferase activity"/>
    <property type="evidence" value="ECO:0007669"/>
    <property type="project" value="UniProtKB-KW"/>
</dbReference>
<organism evidence="2 3">
    <name type="scientific">Exiguobacterium acetylicum</name>
    <name type="common">Brevibacterium acetylicum</name>
    <dbReference type="NCBI Taxonomy" id="41170"/>
    <lineage>
        <taxon>Bacteria</taxon>
        <taxon>Bacillati</taxon>
        <taxon>Bacillota</taxon>
        <taxon>Bacilli</taxon>
        <taxon>Bacillales</taxon>
        <taxon>Bacillales Family XII. Incertae Sedis</taxon>
        <taxon>Exiguobacterium</taxon>
    </lineage>
</organism>
<name>A0ABX8G6M6_EXIAC</name>
<dbReference type="SUPFAM" id="SSF55729">
    <property type="entry name" value="Acyl-CoA N-acyltransferases (Nat)"/>
    <property type="match status" value="1"/>
</dbReference>
<proteinExistence type="predicted"/>
<dbReference type="InterPro" id="IPR013653">
    <property type="entry name" value="GCN5-like_dom"/>
</dbReference>
<keyword evidence="3" id="KW-1185">Reference proteome</keyword>
<dbReference type="InterPro" id="IPR016181">
    <property type="entry name" value="Acyl_CoA_acyltransferase"/>
</dbReference>
<protein>
    <submittedName>
        <fullName evidence="2">GNAT family N-acetyltransferase</fullName>
        <ecNumber evidence="2">2.3.1.-</ecNumber>
    </submittedName>
</protein>
<dbReference type="EMBL" id="CP075897">
    <property type="protein sequence ID" value="QWB29091.1"/>
    <property type="molecule type" value="Genomic_DNA"/>
</dbReference>
<accession>A0ABX8G6M6</accession>
<dbReference type="PROSITE" id="PS51186">
    <property type="entry name" value="GNAT"/>
    <property type="match status" value="1"/>
</dbReference>
<keyword evidence="2" id="KW-0808">Transferase</keyword>
<dbReference type="RefSeq" id="WP_069940840.1">
    <property type="nucleotide sequence ID" value="NZ_CP075897.1"/>
</dbReference>
<dbReference type="Proteomes" id="UP000679498">
    <property type="component" value="Chromosome"/>
</dbReference>
<dbReference type="GeneID" id="88812179"/>
<sequence length="269" mass="30592">MVTHYRDYEQFKKVVLPFLLERPDTHQLILGILERGDEPLLMATAQEGDHRLVILQTIPEQAIVAGDVFSQEGIRKLARILDSPGFVGEQVILAPLLLPHSMYEVHMEQGMYALTKVKMPDVPENVVFRPISDDERQQALAFASGFLYEVEPRPSERQLAQLHQSMTRHIHQGSLFGLFSGDMLVAMAAATRPTQTGITISYVYTPKELRGNGYASYLVAKLSEHLLQSYPVVTLYTDWSNQTANKIYQHVGFELVGRSLHIKKQERYR</sequence>
<evidence type="ECO:0000313" key="2">
    <source>
        <dbReference type="EMBL" id="QWB29091.1"/>
    </source>
</evidence>
<gene>
    <name evidence="2" type="ORF">KKI46_10850</name>
</gene>
<dbReference type="InterPro" id="IPR000182">
    <property type="entry name" value="GNAT_dom"/>
</dbReference>
<reference evidence="2 3" key="1">
    <citation type="submission" date="2021-05" db="EMBL/GenBank/DDBJ databases">
        <title>Biocontrol using Exiguobacterium acetylicum SI17 against litchi downy blight caused by Peronophythora litchii.</title>
        <authorList>
            <person name="Zheng L."/>
        </authorList>
    </citation>
    <scope>NUCLEOTIDE SEQUENCE [LARGE SCALE GENOMIC DNA]</scope>
    <source>
        <strain evidence="2 3">SI17</strain>
    </source>
</reference>
<evidence type="ECO:0000313" key="3">
    <source>
        <dbReference type="Proteomes" id="UP000679498"/>
    </source>
</evidence>
<keyword evidence="2" id="KW-0012">Acyltransferase</keyword>